<reference evidence="3 4" key="1">
    <citation type="submission" date="2024-02" db="EMBL/GenBank/DDBJ databases">
        <title>High-quality chromosome-scale genome assembly of Pensacola bahiagrass (Paspalum notatum Flugge var. saurae).</title>
        <authorList>
            <person name="Vega J.M."/>
            <person name="Podio M."/>
            <person name="Orjuela J."/>
            <person name="Siena L.A."/>
            <person name="Pessino S.C."/>
            <person name="Combes M.C."/>
            <person name="Mariac C."/>
            <person name="Albertini E."/>
            <person name="Pupilli F."/>
            <person name="Ortiz J.P.A."/>
            <person name="Leblanc O."/>
        </authorList>
    </citation>
    <scope>NUCLEOTIDE SEQUENCE [LARGE SCALE GENOMIC DNA]</scope>
    <source>
        <strain evidence="3">R1</strain>
        <tissue evidence="3">Leaf</tissue>
    </source>
</reference>
<evidence type="ECO:0000313" key="4">
    <source>
        <dbReference type="Proteomes" id="UP001341281"/>
    </source>
</evidence>
<keyword evidence="2" id="KW-0812">Transmembrane</keyword>
<feature type="transmembrane region" description="Helical" evidence="2">
    <location>
        <begin position="302"/>
        <end position="323"/>
    </location>
</feature>
<evidence type="ECO:0000256" key="1">
    <source>
        <dbReference type="SAM" id="MobiDB-lite"/>
    </source>
</evidence>
<feature type="transmembrane region" description="Helical" evidence="2">
    <location>
        <begin position="195"/>
        <end position="215"/>
    </location>
</feature>
<feature type="transmembrane region" description="Helical" evidence="2">
    <location>
        <begin position="221"/>
        <end position="245"/>
    </location>
</feature>
<accession>A0AAQ3WHZ6</accession>
<feature type="non-terminal residue" evidence="3">
    <location>
        <position position="1"/>
    </location>
</feature>
<organism evidence="3 4">
    <name type="scientific">Paspalum notatum var. saurae</name>
    <dbReference type="NCBI Taxonomy" id="547442"/>
    <lineage>
        <taxon>Eukaryota</taxon>
        <taxon>Viridiplantae</taxon>
        <taxon>Streptophyta</taxon>
        <taxon>Embryophyta</taxon>
        <taxon>Tracheophyta</taxon>
        <taxon>Spermatophyta</taxon>
        <taxon>Magnoliopsida</taxon>
        <taxon>Liliopsida</taxon>
        <taxon>Poales</taxon>
        <taxon>Poaceae</taxon>
        <taxon>PACMAD clade</taxon>
        <taxon>Panicoideae</taxon>
        <taxon>Andropogonodae</taxon>
        <taxon>Paspaleae</taxon>
        <taxon>Paspalinae</taxon>
        <taxon>Paspalum</taxon>
    </lineage>
</organism>
<dbReference type="EMBL" id="CP144747">
    <property type="protein sequence ID" value="WVZ62065.1"/>
    <property type="molecule type" value="Genomic_DNA"/>
</dbReference>
<sequence>TLQRIPCHCIFRSSPALALASPLSPAGGEGQRCAGEFYYGHCPAPSAEANPPRSRTRSRPLRPHAAMSTTPRRRASARGHNGGRADQDAETIEIEDKVMAQAQEQAQKMKKVTDRSLERALARTRVAAALSLDKATKDTVHDSLSEPLIPQPTCSTNLTPAPSTTPIPAMGTDIAAATTPSVLKKDDETWNKRQITYVLVLTSTIGLVFLLQLLFPTAYARWIIMLIAAVWILGSIGLRFCLYGTSRCEMEFSRHTVSFIYTMFSVLVVYGFYLLAMSVDGTSAPTPSMSVKEDDHTFDRNADFWCTFGFGAIGLTVLLGNLWSSVRGCWTGGDRDP</sequence>
<feature type="transmembrane region" description="Helical" evidence="2">
    <location>
        <begin position="257"/>
        <end position="279"/>
    </location>
</feature>
<feature type="region of interest" description="Disordered" evidence="1">
    <location>
        <begin position="44"/>
        <end position="89"/>
    </location>
</feature>
<evidence type="ECO:0000313" key="3">
    <source>
        <dbReference type="EMBL" id="WVZ62065.1"/>
    </source>
</evidence>
<name>A0AAQ3WHZ6_PASNO</name>
<keyword evidence="2" id="KW-1133">Transmembrane helix</keyword>
<evidence type="ECO:0000256" key="2">
    <source>
        <dbReference type="SAM" id="Phobius"/>
    </source>
</evidence>
<proteinExistence type="predicted"/>
<keyword evidence="2" id="KW-0472">Membrane</keyword>
<keyword evidence="4" id="KW-1185">Reference proteome</keyword>
<dbReference type="AlphaFoldDB" id="A0AAQ3WHZ6"/>
<gene>
    <name evidence="3" type="ORF">U9M48_011853</name>
</gene>
<dbReference type="Proteomes" id="UP001341281">
    <property type="component" value="Chromosome 03"/>
</dbReference>
<protein>
    <submittedName>
        <fullName evidence="3">Uncharacterized protein</fullName>
    </submittedName>
</protein>